<dbReference type="AlphaFoldDB" id="A0AA37BF21"/>
<evidence type="ECO:0000256" key="1">
    <source>
        <dbReference type="SAM" id="MobiDB-lite"/>
    </source>
</evidence>
<protein>
    <submittedName>
        <fullName evidence="2">Uncharacterized protein</fullName>
    </submittedName>
</protein>
<accession>A0AA37BF21</accession>
<sequence length="81" mass="8042">MTYGVASTAGPLSGVSGVLTAGEDTLPGRTPDPHHPLRALPAPSPAGRYSLGSTRYTALTPGRDFSALAAAGKAAGSESFT</sequence>
<gene>
    <name evidence="2" type="ORF">GCM10010126_17810</name>
</gene>
<dbReference type="EMBL" id="BMQD01000004">
    <property type="protein sequence ID" value="GGK58631.1"/>
    <property type="molecule type" value="Genomic_DNA"/>
</dbReference>
<feature type="region of interest" description="Disordered" evidence="1">
    <location>
        <begin position="1"/>
        <end position="46"/>
    </location>
</feature>
<name>A0AA37BF21_9ACTN</name>
<reference evidence="2" key="1">
    <citation type="journal article" date="2014" name="Int. J. Syst. Evol. Microbiol.">
        <title>Complete genome sequence of Corynebacterium casei LMG S-19264T (=DSM 44701T), isolated from a smear-ripened cheese.</title>
        <authorList>
            <consortium name="US DOE Joint Genome Institute (JGI-PGF)"/>
            <person name="Walter F."/>
            <person name="Albersmeier A."/>
            <person name="Kalinowski J."/>
            <person name="Ruckert C."/>
        </authorList>
    </citation>
    <scope>NUCLEOTIDE SEQUENCE</scope>
    <source>
        <strain evidence="2">JCM 3093</strain>
    </source>
</reference>
<proteinExistence type="predicted"/>
<organism evidence="2 3">
    <name type="scientific">Planomonospora parontospora</name>
    <dbReference type="NCBI Taxonomy" id="58119"/>
    <lineage>
        <taxon>Bacteria</taxon>
        <taxon>Bacillati</taxon>
        <taxon>Actinomycetota</taxon>
        <taxon>Actinomycetes</taxon>
        <taxon>Streptosporangiales</taxon>
        <taxon>Streptosporangiaceae</taxon>
        <taxon>Planomonospora</taxon>
    </lineage>
</organism>
<evidence type="ECO:0000313" key="2">
    <source>
        <dbReference type="EMBL" id="GGK58631.1"/>
    </source>
</evidence>
<reference evidence="2" key="2">
    <citation type="submission" date="2022-09" db="EMBL/GenBank/DDBJ databases">
        <authorList>
            <person name="Sun Q."/>
            <person name="Ohkuma M."/>
        </authorList>
    </citation>
    <scope>NUCLEOTIDE SEQUENCE</scope>
    <source>
        <strain evidence="2">JCM 3093</strain>
    </source>
</reference>
<dbReference type="Proteomes" id="UP000627984">
    <property type="component" value="Unassembled WGS sequence"/>
</dbReference>
<comment type="caution">
    <text evidence="2">The sequence shown here is derived from an EMBL/GenBank/DDBJ whole genome shotgun (WGS) entry which is preliminary data.</text>
</comment>
<evidence type="ECO:0000313" key="3">
    <source>
        <dbReference type="Proteomes" id="UP000627984"/>
    </source>
</evidence>